<evidence type="ECO:0000313" key="12">
    <source>
        <dbReference type="Proteomes" id="UP000063781"/>
    </source>
</evidence>
<keyword evidence="2 8" id="KW-0813">Transport</keyword>
<evidence type="ECO:0000259" key="10">
    <source>
        <dbReference type="PROSITE" id="PS51105"/>
    </source>
</evidence>
<reference evidence="11 12" key="1">
    <citation type="submission" date="2015-10" db="EMBL/GenBank/DDBJ databases">
        <title>Erysipelothrix larvae sp. LV19 isolated from the larval gut of the rhinoceros beetle, Trypoxylus dichotomus.</title>
        <authorList>
            <person name="Lim S."/>
            <person name="Kim B.-C."/>
        </authorList>
    </citation>
    <scope>NUCLEOTIDE SEQUENCE [LARGE SCALE GENOMIC DNA]</scope>
    <source>
        <strain evidence="11 12">LV19</strain>
    </source>
</reference>
<feature type="transmembrane region" description="Helical" evidence="9">
    <location>
        <begin position="196"/>
        <end position="216"/>
    </location>
</feature>
<dbReference type="InterPro" id="IPR004796">
    <property type="entry name" value="PTS_IIC_cello"/>
</dbReference>
<keyword evidence="7 8" id="KW-0472">Membrane</keyword>
<evidence type="ECO:0000256" key="3">
    <source>
        <dbReference type="ARBA" id="ARBA00022475"/>
    </source>
</evidence>
<dbReference type="GO" id="GO:0009401">
    <property type="term" value="P:phosphoenolpyruvate-dependent sugar phosphotransferase system"/>
    <property type="evidence" value="ECO:0007669"/>
    <property type="project" value="InterPro"/>
</dbReference>
<evidence type="ECO:0000256" key="4">
    <source>
        <dbReference type="ARBA" id="ARBA00022597"/>
    </source>
</evidence>
<keyword evidence="4 8" id="KW-0762">Sugar transport</keyword>
<feature type="transmembrane region" description="Helical" evidence="9">
    <location>
        <begin position="261"/>
        <end position="285"/>
    </location>
</feature>
<dbReference type="OrthoDB" id="1641940at2"/>
<sequence length="411" mass="45597">MQKFMDWMSGDFSKAMNKITRNPWVAGVQESLLTIMPVILIGSIGTFAGIFQELIPGFPDLSALSNYSFGLMSLFLAYLIPEAILTKKRRRRIAKQAGLAGIAFFMMIISPIFDADGNMIVQFGNLGSGGMIASLVSGVFVSLVMNIFSNLSFFKEDSSLPDFITVWFDTLIPIALIILFGWALTELAGLNIFDLIYQMFSPFIKVGQSFWGFVILNFLGYSFLYTFGISTWLLYPIMYAITNQAFSANQALIAAGGSAQYIHTLGTTTFFSIGGGGMTLALNIMMLRAKSKKVKTIGRSTIVPSICNINEPIIFGAPVAFNPILMIPMWINGLIAPVLTYILMSLNIVPIPTRLFGFWYLPGFISAYFESGSFVSVIYWFVLFAISWVVYYPFFKVFDNQSLAEETAKAN</sequence>
<protein>
    <recommendedName>
        <fullName evidence="8">Permease IIC component</fullName>
    </recommendedName>
</protein>
<feature type="transmembrane region" description="Helical" evidence="9">
    <location>
        <begin position="223"/>
        <end position="241"/>
    </location>
</feature>
<gene>
    <name evidence="11" type="ORF">AOC36_10675</name>
</gene>
<dbReference type="Pfam" id="PF02378">
    <property type="entry name" value="PTS_EIIC"/>
    <property type="match status" value="1"/>
</dbReference>
<evidence type="ECO:0000256" key="1">
    <source>
        <dbReference type="ARBA" id="ARBA00004651"/>
    </source>
</evidence>
<dbReference type="InterPro" id="IPR004501">
    <property type="entry name" value="PTS_EIIC_3"/>
</dbReference>
<keyword evidence="5 9" id="KW-0812">Transmembrane</keyword>
<evidence type="ECO:0000313" key="11">
    <source>
        <dbReference type="EMBL" id="AMC94418.1"/>
    </source>
</evidence>
<organism evidence="11 12">
    <name type="scientific">Erysipelothrix larvae</name>
    <dbReference type="NCBI Taxonomy" id="1514105"/>
    <lineage>
        <taxon>Bacteria</taxon>
        <taxon>Bacillati</taxon>
        <taxon>Bacillota</taxon>
        <taxon>Erysipelotrichia</taxon>
        <taxon>Erysipelotrichales</taxon>
        <taxon>Erysipelotrichaceae</taxon>
        <taxon>Erysipelothrix</taxon>
    </lineage>
</organism>
<dbReference type="KEGG" id="erl:AOC36_10675"/>
<dbReference type="InterPro" id="IPR003352">
    <property type="entry name" value="PTS_EIIC"/>
</dbReference>
<feature type="domain" description="PTS EIIC type-3" evidence="10">
    <location>
        <begin position="8"/>
        <end position="394"/>
    </location>
</feature>
<dbReference type="AlphaFoldDB" id="A0A0X8H1M6"/>
<feature type="transmembrane region" description="Helical" evidence="9">
    <location>
        <begin position="93"/>
        <end position="112"/>
    </location>
</feature>
<keyword evidence="6 9" id="KW-1133">Transmembrane helix</keyword>
<dbReference type="InterPro" id="IPR051088">
    <property type="entry name" value="PTS_Sugar-EIIC/EIIB"/>
</dbReference>
<proteinExistence type="predicted"/>
<feature type="transmembrane region" description="Helical" evidence="9">
    <location>
        <begin position="132"/>
        <end position="154"/>
    </location>
</feature>
<dbReference type="PANTHER" id="PTHR33989:SF4">
    <property type="entry name" value="PTS SYSTEM N,N'-DIACETYLCHITOBIOSE-SPECIFIC EIIC COMPONENT"/>
    <property type="match status" value="1"/>
</dbReference>
<dbReference type="EMBL" id="CP013213">
    <property type="protein sequence ID" value="AMC94418.1"/>
    <property type="molecule type" value="Genomic_DNA"/>
</dbReference>
<keyword evidence="12" id="KW-1185">Reference proteome</keyword>
<name>A0A0X8H1M6_9FIRM</name>
<evidence type="ECO:0000256" key="2">
    <source>
        <dbReference type="ARBA" id="ARBA00022448"/>
    </source>
</evidence>
<dbReference type="RefSeq" id="WP_067634135.1">
    <property type="nucleotide sequence ID" value="NZ_CP013213.1"/>
</dbReference>
<dbReference type="GO" id="GO:1902815">
    <property type="term" value="P:N,N'-diacetylchitobiose import"/>
    <property type="evidence" value="ECO:0007669"/>
    <property type="project" value="TreeGrafter"/>
</dbReference>
<dbReference type="GO" id="GO:0008982">
    <property type="term" value="F:protein-N(PI)-phosphohistidine-sugar phosphotransferase activity"/>
    <property type="evidence" value="ECO:0007669"/>
    <property type="project" value="UniProtKB-UniRule"/>
</dbReference>
<dbReference type="PIRSF" id="PIRSF006351">
    <property type="entry name" value="PTS_EIIC-Cellobiose"/>
    <property type="match status" value="1"/>
</dbReference>
<feature type="transmembrane region" description="Helical" evidence="9">
    <location>
        <begin position="330"/>
        <end position="351"/>
    </location>
</feature>
<comment type="subcellular location">
    <subcellularLocation>
        <location evidence="1">Cell membrane</location>
        <topology evidence="1">Multi-pass membrane protein</topology>
    </subcellularLocation>
</comment>
<evidence type="ECO:0000256" key="6">
    <source>
        <dbReference type="ARBA" id="ARBA00022989"/>
    </source>
</evidence>
<evidence type="ECO:0000256" key="7">
    <source>
        <dbReference type="ARBA" id="ARBA00023136"/>
    </source>
</evidence>
<keyword evidence="3 8" id="KW-1003">Cell membrane</keyword>
<accession>A0A0X8H1M6</accession>
<feature type="transmembrane region" description="Helical" evidence="9">
    <location>
        <begin position="63"/>
        <end position="81"/>
    </location>
</feature>
<evidence type="ECO:0000256" key="8">
    <source>
        <dbReference type="PIRNR" id="PIRNR006351"/>
    </source>
</evidence>
<dbReference type="PANTHER" id="PTHR33989">
    <property type="match status" value="1"/>
</dbReference>
<dbReference type="STRING" id="1514105.AOC36_10675"/>
<evidence type="ECO:0000256" key="5">
    <source>
        <dbReference type="ARBA" id="ARBA00022692"/>
    </source>
</evidence>
<feature type="transmembrane region" description="Helical" evidence="9">
    <location>
        <begin position="31"/>
        <end position="51"/>
    </location>
</feature>
<comment type="function">
    <text evidence="8">The phosphoenolpyruvate-dependent sugar phosphotransferase system (PTS), a major carbohydrate active -transport system, catalyzes the phosphorylation of incoming sugar substrates concomitant with their translocation across the cell membrane.</text>
</comment>
<evidence type="ECO:0000256" key="9">
    <source>
        <dbReference type="SAM" id="Phobius"/>
    </source>
</evidence>
<feature type="transmembrane region" description="Helical" evidence="9">
    <location>
        <begin position="166"/>
        <end position="184"/>
    </location>
</feature>
<dbReference type="Proteomes" id="UP000063781">
    <property type="component" value="Chromosome"/>
</dbReference>
<dbReference type="PROSITE" id="PS51105">
    <property type="entry name" value="PTS_EIIC_TYPE_3"/>
    <property type="match status" value="1"/>
</dbReference>
<dbReference type="GO" id="GO:0005886">
    <property type="term" value="C:plasma membrane"/>
    <property type="evidence" value="ECO:0007669"/>
    <property type="project" value="UniProtKB-SubCell"/>
</dbReference>
<feature type="transmembrane region" description="Helical" evidence="9">
    <location>
        <begin position="371"/>
        <end position="394"/>
    </location>
</feature>